<evidence type="ECO:0000313" key="4">
    <source>
        <dbReference type="EMBL" id="SVB73400.1"/>
    </source>
</evidence>
<dbReference type="AlphaFoldDB" id="A0A382GDX0"/>
<protein>
    <recommendedName>
        <fullName evidence="5">Gamma-glutamyltransferase</fullName>
    </recommendedName>
</protein>
<dbReference type="EMBL" id="UINC01055005">
    <property type="protein sequence ID" value="SVB73400.1"/>
    <property type="molecule type" value="Genomic_DNA"/>
</dbReference>
<dbReference type="GO" id="GO:0016787">
    <property type="term" value="F:hydrolase activity"/>
    <property type="evidence" value="ECO:0007669"/>
    <property type="project" value="UniProtKB-KW"/>
</dbReference>
<sequence length="311" mass="34106">HSVYRDPIQGSYKGYDLVSMGPPSSGGTLLINMFNQLSLFALDTMGWNSSQYIHYLTEVERRAYADRAEHMGDPDYWDVPVQFLTDTAYAKETVQTIMPNRASLSSDIQAGNPWPYESRETTHYSVVDKDGNAVSVTTTLNTSYGCGILVDGAGFFLNNEMDDFSSKPGVPNIYGLVGKEANAIQPGKRPLSSMTPTIVLKQNKPFMIIGSPGGSTIITTTLQTILNVVLHEMDIKEAVSAPRVHSQWLPDIIMTEPRGVSRDVKRNLKAMGHVVMPYKWGHIGEANGILIREDGFYGGGDSRGETSAAGY</sequence>
<dbReference type="SUPFAM" id="SSF56235">
    <property type="entry name" value="N-terminal nucleophile aminohydrolases (Ntn hydrolases)"/>
    <property type="match status" value="1"/>
</dbReference>
<evidence type="ECO:0008006" key="5">
    <source>
        <dbReference type="Google" id="ProtNLM"/>
    </source>
</evidence>
<dbReference type="Pfam" id="PF01019">
    <property type="entry name" value="G_glu_transpept"/>
    <property type="match status" value="1"/>
</dbReference>
<proteinExistence type="predicted"/>
<dbReference type="Gene3D" id="3.60.20.40">
    <property type="match status" value="1"/>
</dbReference>
<keyword evidence="3" id="KW-0865">Zymogen</keyword>
<dbReference type="InterPro" id="IPR043138">
    <property type="entry name" value="GGT_lsub"/>
</dbReference>
<organism evidence="4">
    <name type="scientific">marine metagenome</name>
    <dbReference type="NCBI Taxonomy" id="408172"/>
    <lineage>
        <taxon>unclassified sequences</taxon>
        <taxon>metagenomes</taxon>
        <taxon>ecological metagenomes</taxon>
    </lineage>
</organism>
<dbReference type="InterPro" id="IPR029055">
    <property type="entry name" value="Ntn_hydrolases_N"/>
</dbReference>
<dbReference type="PANTHER" id="PTHR43199:SF1">
    <property type="entry name" value="GLUTATHIONE HYDROLASE PROENZYME"/>
    <property type="match status" value="1"/>
</dbReference>
<dbReference type="InterPro" id="IPR051792">
    <property type="entry name" value="GGT_bact"/>
</dbReference>
<name>A0A382GDX0_9ZZZZ</name>
<feature type="non-terminal residue" evidence="4">
    <location>
        <position position="1"/>
    </location>
</feature>
<gene>
    <name evidence="4" type="ORF">METZ01_LOCUS226254</name>
</gene>
<evidence type="ECO:0000256" key="2">
    <source>
        <dbReference type="ARBA" id="ARBA00022801"/>
    </source>
</evidence>
<reference evidence="4" key="1">
    <citation type="submission" date="2018-05" db="EMBL/GenBank/DDBJ databases">
        <authorList>
            <person name="Lanie J.A."/>
            <person name="Ng W.-L."/>
            <person name="Kazmierczak K.M."/>
            <person name="Andrzejewski T.M."/>
            <person name="Davidsen T.M."/>
            <person name="Wayne K.J."/>
            <person name="Tettelin H."/>
            <person name="Glass J.I."/>
            <person name="Rusch D."/>
            <person name="Podicherti R."/>
            <person name="Tsui H.-C.T."/>
            <person name="Winkler M.E."/>
        </authorList>
    </citation>
    <scope>NUCLEOTIDE SEQUENCE</scope>
</reference>
<dbReference type="PROSITE" id="PS00462">
    <property type="entry name" value="G_GLU_TRANSPEPTIDASE"/>
    <property type="match status" value="1"/>
</dbReference>
<dbReference type="InterPro" id="IPR055262">
    <property type="entry name" value="GGT_CS"/>
</dbReference>
<dbReference type="PANTHER" id="PTHR43199">
    <property type="entry name" value="GLUTATHIONE HYDROLASE"/>
    <property type="match status" value="1"/>
</dbReference>
<dbReference type="GO" id="GO:0016740">
    <property type="term" value="F:transferase activity"/>
    <property type="evidence" value="ECO:0007669"/>
    <property type="project" value="UniProtKB-KW"/>
</dbReference>
<keyword evidence="1" id="KW-0808">Transferase</keyword>
<evidence type="ECO:0000256" key="1">
    <source>
        <dbReference type="ARBA" id="ARBA00022679"/>
    </source>
</evidence>
<evidence type="ECO:0000256" key="3">
    <source>
        <dbReference type="ARBA" id="ARBA00023145"/>
    </source>
</evidence>
<dbReference type="Gene3D" id="1.10.246.130">
    <property type="match status" value="1"/>
</dbReference>
<dbReference type="InterPro" id="IPR043137">
    <property type="entry name" value="GGT_ssub_C"/>
</dbReference>
<keyword evidence="2" id="KW-0378">Hydrolase</keyword>
<dbReference type="PRINTS" id="PR01210">
    <property type="entry name" value="GGTRANSPTASE"/>
</dbReference>
<accession>A0A382GDX0</accession>